<reference evidence="1" key="2">
    <citation type="submission" date="2020-11" db="EMBL/GenBank/DDBJ databases">
        <authorList>
            <person name="McCartney M.A."/>
            <person name="Auch B."/>
            <person name="Kono T."/>
            <person name="Mallez S."/>
            <person name="Becker A."/>
            <person name="Gohl D.M."/>
            <person name="Silverstein K.A.T."/>
            <person name="Koren S."/>
            <person name="Bechman K.B."/>
            <person name="Herman A."/>
            <person name="Abrahante J.E."/>
            <person name="Garbe J."/>
        </authorList>
    </citation>
    <scope>NUCLEOTIDE SEQUENCE</scope>
    <source>
        <strain evidence="1">Duluth1</strain>
        <tissue evidence="1">Whole animal</tissue>
    </source>
</reference>
<name>A0A9D4EGC9_DREPO</name>
<sequence length="59" mass="6207">MRTAKFTSLRGNTAVESMVANCKKAPVCPHNYNGEKSVCANCAVPLCTTANCKSTSAPE</sequence>
<dbReference type="EMBL" id="JAIWYP010000008">
    <property type="protein sequence ID" value="KAH3780114.1"/>
    <property type="molecule type" value="Genomic_DNA"/>
</dbReference>
<dbReference type="Proteomes" id="UP000828390">
    <property type="component" value="Unassembled WGS sequence"/>
</dbReference>
<evidence type="ECO:0000313" key="1">
    <source>
        <dbReference type="EMBL" id="KAH3780114.1"/>
    </source>
</evidence>
<accession>A0A9D4EGC9</accession>
<comment type="caution">
    <text evidence="1">The sequence shown here is derived from an EMBL/GenBank/DDBJ whole genome shotgun (WGS) entry which is preliminary data.</text>
</comment>
<keyword evidence="2" id="KW-1185">Reference proteome</keyword>
<proteinExistence type="predicted"/>
<organism evidence="1 2">
    <name type="scientific">Dreissena polymorpha</name>
    <name type="common">Zebra mussel</name>
    <name type="synonym">Mytilus polymorpha</name>
    <dbReference type="NCBI Taxonomy" id="45954"/>
    <lineage>
        <taxon>Eukaryota</taxon>
        <taxon>Metazoa</taxon>
        <taxon>Spiralia</taxon>
        <taxon>Lophotrochozoa</taxon>
        <taxon>Mollusca</taxon>
        <taxon>Bivalvia</taxon>
        <taxon>Autobranchia</taxon>
        <taxon>Heteroconchia</taxon>
        <taxon>Euheterodonta</taxon>
        <taxon>Imparidentia</taxon>
        <taxon>Neoheterodontei</taxon>
        <taxon>Myida</taxon>
        <taxon>Dreissenoidea</taxon>
        <taxon>Dreissenidae</taxon>
        <taxon>Dreissena</taxon>
    </lineage>
</organism>
<gene>
    <name evidence="1" type="ORF">DPMN_157924</name>
</gene>
<protein>
    <submittedName>
        <fullName evidence="1">Uncharacterized protein</fullName>
    </submittedName>
</protein>
<dbReference type="AlphaFoldDB" id="A0A9D4EGC9"/>
<reference evidence="1" key="1">
    <citation type="journal article" date="2019" name="bioRxiv">
        <title>The Genome of the Zebra Mussel, Dreissena polymorpha: A Resource for Invasive Species Research.</title>
        <authorList>
            <person name="McCartney M.A."/>
            <person name="Auch B."/>
            <person name="Kono T."/>
            <person name="Mallez S."/>
            <person name="Zhang Y."/>
            <person name="Obille A."/>
            <person name="Becker A."/>
            <person name="Abrahante J.E."/>
            <person name="Garbe J."/>
            <person name="Badalamenti J.P."/>
            <person name="Herman A."/>
            <person name="Mangelson H."/>
            <person name="Liachko I."/>
            <person name="Sullivan S."/>
            <person name="Sone E.D."/>
            <person name="Koren S."/>
            <person name="Silverstein K.A.T."/>
            <person name="Beckman K.B."/>
            <person name="Gohl D.M."/>
        </authorList>
    </citation>
    <scope>NUCLEOTIDE SEQUENCE</scope>
    <source>
        <strain evidence="1">Duluth1</strain>
        <tissue evidence="1">Whole animal</tissue>
    </source>
</reference>
<evidence type="ECO:0000313" key="2">
    <source>
        <dbReference type="Proteomes" id="UP000828390"/>
    </source>
</evidence>